<keyword evidence="2" id="KW-1185">Reference proteome</keyword>
<sequence length="144" mass="16509">MTVLCGIDVDWSGCLDYPIPFSFITSHALCTKLTSDPPCPVKRLGLDVWMFLGLVRYRLVFVLYHIFILFLSQVSLYLDSFLFIVSFYSCTSLGLHLLHACASWTMSDLHYYYLSRFGRSPLWDIGPCFLLGALDFSLESEGFY</sequence>
<reference evidence="3" key="2">
    <citation type="submission" date="2015-08" db="UniProtKB">
        <authorList>
            <consortium name="WormBaseParasite"/>
        </authorList>
    </citation>
    <scope>IDENTIFICATION</scope>
</reference>
<feature type="transmembrane region" description="Helical" evidence="1">
    <location>
        <begin position="59"/>
        <end position="78"/>
    </location>
</feature>
<protein>
    <submittedName>
        <fullName evidence="3">Ovule protein</fullName>
    </submittedName>
</protein>
<evidence type="ECO:0000256" key="1">
    <source>
        <dbReference type="SAM" id="Phobius"/>
    </source>
</evidence>
<keyword evidence="1" id="KW-1133">Transmembrane helix</keyword>
<dbReference type="AlphaFoldDB" id="A0A0K0FFE7"/>
<keyword evidence="1" id="KW-0812">Transmembrane</keyword>
<evidence type="ECO:0000313" key="2">
    <source>
        <dbReference type="Proteomes" id="UP000035680"/>
    </source>
</evidence>
<dbReference type="Proteomes" id="UP000035680">
    <property type="component" value="Unassembled WGS sequence"/>
</dbReference>
<reference evidence="2" key="1">
    <citation type="submission" date="2014-07" db="EMBL/GenBank/DDBJ databases">
        <authorList>
            <person name="Martin A.A"/>
            <person name="De Silva N."/>
        </authorList>
    </citation>
    <scope>NUCLEOTIDE SEQUENCE</scope>
</reference>
<feature type="transmembrane region" description="Helical" evidence="1">
    <location>
        <begin position="84"/>
        <end position="106"/>
    </location>
</feature>
<proteinExistence type="predicted"/>
<evidence type="ECO:0000313" key="3">
    <source>
        <dbReference type="WBParaSite" id="SVE_0758900.1"/>
    </source>
</evidence>
<dbReference type="WBParaSite" id="SVE_0758900.1">
    <property type="protein sequence ID" value="SVE_0758900.1"/>
    <property type="gene ID" value="SVE_0758900"/>
</dbReference>
<organism evidence="2 3">
    <name type="scientific">Strongyloides venezuelensis</name>
    <name type="common">Threadworm</name>
    <dbReference type="NCBI Taxonomy" id="75913"/>
    <lineage>
        <taxon>Eukaryota</taxon>
        <taxon>Metazoa</taxon>
        <taxon>Ecdysozoa</taxon>
        <taxon>Nematoda</taxon>
        <taxon>Chromadorea</taxon>
        <taxon>Rhabditida</taxon>
        <taxon>Tylenchina</taxon>
        <taxon>Panagrolaimomorpha</taxon>
        <taxon>Strongyloidoidea</taxon>
        <taxon>Strongyloididae</taxon>
        <taxon>Strongyloides</taxon>
    </lineage>
</organism>
<keyword evidence="1" id="KW-0472">Membrane</keyword>
<accession>A0A0K0FFE7</accession>
<name>A0A0K0FFE7_STRVS</name>